<dbReference type="Proteomes" id="UP000676246">
    <property type="component" value="Unassembled WGS sequence"/>
</dbReference>
<feature type="domain" description="ANTAR" evidence="1">
    <location>
        <begin position="350"/>
        <end position="411"/>
    </location>
</feature>
<proteinExistence type="predicted"/>
<protein>
    <submittedName>
        <fullName evidence="2">Nitrate- and nitrite sensing domain-containing protein</fullName>
    </submittedName>
</protein>
<organism evidence="2 3">
    <name type="scientific">Ideonella alba</name>
    <dbReference type="NCBI Taxonomy" id="2824118"/>
    <lineage>
        <taxon>Bacteria</taxon>
        <taxon>Pseudomonadati</taxon>
        <taxon>Pseudomonadota</taxon>
        <taxon>Betaproteobacteria</taxon>
        <taxon>Burkholderiales</taxon>
        <taxon>Sphaerotilaceae</taxon>
        <taxon>Ideonella</taxon>
    </lineage>
</organism>
<evidence type="ECO:0000313" key="2">
    <source>
        <dbReference type="EMBL" id="MBQ0929357.1"/>
    </source>
</evidence>
<dbReference type="Pfam" id="PF08376">
    <property type="entry name" value="NIT"/>
    <property type="match status" value="1"/>
</dbReference>
<reference evidence="2 3" key="1">
    <citation type="submission" date="2021-04" db="EMBL/GenBank/DDBJ databases">
        <title>The genome sequence of Ideonella sp. 3Y2.</title>
        <authorList>
            <person name="Liu Y."/>
        </authorList>
    </citation>
    <scope>NUCLEOTIDE SEQUENCE [LARGE SCALE GENOMIC DNA]</scope>
    <source>
        <strain evidence="2 3">3Y2</strain>
    </source>
</reference>
<dbReference type="AlphaFoldDB" id="A0A941BDX1"/>
<keyword evidence="3" id="KW-1185">Reference proteome</keyword>
<evidence type="ECO:0000313" key="3">
    <source>
        <dbReference type="Proteomes" id="UP000676246"/>
    </source>
</evidence>
<dbReference type="Gene3D" id="1.10.10.10">
    <property type="entry name" value="Winged helix-like DNA-binding domain superfamily/Winged helix DNA-binding domain"/>
    <property type="match status" value="1"/>
</dbReference>
<dbReference type="InterPro" id="IPR011006">
    <property type="entry name" value="CheY-like_superfamily"/>
</dbReference>
<dbReference type="EMBL" id="JAGQDD010000001">
    <property type="protein sequence ID" value="MBQ0929357.1"/>
    <property type="molecule type" value="Genomic_DNA"/>
</dbReference>
<dbReference type="SUPFAM" id="SSF52172">
    <property type="entry name" value="CheY-like"/>
    <property type="match status" value="1"/>
</dbReference>
<dbReference type="InterPro" id="IPR013587">
    <property type="entry name" value="Nitrate/nitrite_sensing"/>
</dbReference>
<sequence>MKSALSFLKAAKRSEIASLRRLVLTGALVNAVGRLVHALQRERGLSNLFLGSQGRHWADERLAQVAGSQGLQEEVLYAFEQLDTDTGPSGHRARLFAAIAYAMQGLAALGTLREQVQARHWSAPRATEAYVRVISALLAVVFEAADSALDPDISRHLVAFFNFLQGKEFAGQERAAGSALFAAGRAETDSQQRLLHLIESQERCLQVFADVAGPGLSTTWQQLQRPDHLLPLERLRRVLCTTPADGPLDTGLSQVWFDACTARLDAMKSVEDALASELQALCGQRLRATEQELAELERLGDQLRAAGPSGQDSAFFDEPTAAAGLPASLAVGPPVDGSVLALVRDQARRLQAMGDELDTVRASLNERKTIERAKGLLMAHRQLGEDEAHKTMRQMAMNQSRRLVDVAEAVLAMAAVLPPPPGR</sequence>
<comment type="caution">
    <text evidence="2">The sequence shown here is derived from an EMBL/GenBank/DDBJ whole genome shotgun (WGS) entry which is preliminary data.</text>
</comment>
<accession>A0A941BDX1</accession>
<dbReference type="InterPro" id="IPR005561">
    <property type="entry name" value="ANTAR"/>
</dbReference>
<dbReference type="InterPro" id="IPR036388">
    <property type="entry name" value="WH-like_DNA-bd_sf"/>
</dbReference>
<dbReference type="PROSITE" id="PS50921">
    <property type="entry name" value="ANTAR"/>
    <property type="match status" value="1"/>
</dbReference>
<name>A0A941BDX1_9BURK</name>
<dbReference type="SMART" id="SM01012">
    <property type="entry name" value="ANTAR"/>
    <property type="match status" value="1"/>
</dbReference>
<dbReference type="Pfam" id="PF03861">
    <property type="entry name" value="ANTAR"/>
    <property type="match status" value="1"/>
</dbReference>
<gene>
    <name evidence="2" type="ORF">KAK03_02595</name>
</gene>
<evidence type="ECO:0000259" key="1">
    <source>
        <dbReference type="PROSITE" id="PS50921"/>
    </source>
</evidence>
<dbReference type="GO" id="GO:0003723">
    <property type="term" value="F:RNA binding"/>
    <property type="evidence" value="ECO:0007669"/>
    <property type="project" value="InterPro"/>
</dbReference>
<dbReference type="RefSeq" id="WP_210851603.1">
    <property type="nucleotide sequence ID" value="NZ_JAGQDD010000001.1"/>
</dbReference>